<feature type="domain" description="DUF4123" evidence="1">
    <location>
        <begin position="40"/>
        <end position="163"/>
    </location>
</feature>
<comment type="caution">
    <text evidence="2">The sequence shown here is derived from an EMBL/GenBank/DDBJ whole genome shotgun (WGS) entry which is preliminary data.</text>
</comment>
<name>A0AAP7GZ31_AGGAP</name>
<evidence type="ECO:0000313" key="3">
    <source>
        <dbReference type="Proteomes" id="UP000092746"/>
    </source>
</evidence>
<organism evidence="2 3">
    <name type="scientific">Aggregatibacter aphrophilus</name>
    <name type="common">Haemophilus aphrophilus</name>
    <dbReference type="NCBI Taxonomy" id="732"/>
    <lineage>
        <taxon>Bacteria</taxon>
        <taxon>Pseudomonadati</taxon>
        <taxon>Pseudomonadota</taxon>
        <taxon>Gammaproteobacteria</taxon>
        <taxon>Pasteurellales</taxon>
        <taxon>Pasteurellaceae</taxon>
        <taxon>Aggregatibacter</taxon>
    </lineage>
</organism>
<dbReference type="Proteomes" id="UP000092746">
    <property type="component" value="Unassembled WGS sequence"/>
</dbReference>
<accession>A0AAP7GZ31</accession>
<proteinExistence type="predicted"/>
<sequence>MPEALVNHPFFAQLNSQENPKEGLVYPNPDFIPNPDSYRYYTVVDGVKSFILPQLCEREGQKDSLYKGDLKNRMDTNAPYLTQLTVNDEGISGFTQILFTQAEQEWFGCWDINPAIFIRTKHSFEEVHYHLRKFIHLYKEETEKWYFFRFYDPQVLVAYLHHIEYYPTRLAAFFGFRNGECIIEHFAARIENRFYIFNLKELPPETQPSAVAFDNEMERFLEEYDKRQLLEKLQTEIIPAEFPEQKIAEADIDKYFNFALKRGFRHTEAIIDLVKAQIHLNDQEKLTQLIKQAEDEFGDNFPIIVANTVYEQAKTERKG</sequence>
<protein>
    <recommendedName>
        <fullName evidence="1">DUF4123 domain-containing protein</fullName>
    </recommendedName>
</protein>
<evidence type="ECO:0000259" key="1">
    <source>
        <dbReference type="Pfam" id="PF13503"/>
    </source>
</evidence>
<dbReference type="InterPro" id="IPR025391">
    <property type="entry name" value="DUF4123"/>
</dbReference>
<gene>
    <name evidence="2" type="ORF">BBB52_03640</name>
</gene>
<dbReference type="EMBL" id="MAQE01000007">
    <property type="protein sequence ID" value="OBY53146.1"/>
    <property type="molecule type" value="Genomic_DNA"/>
</dbReference>
<evidence type="ECO:0000313" key="2">
    <source>
        <dbReference type="EMBL" id="OBY53146.1"/>
    </source>
</evidence>
<reference evidence="2 3" key="1">
    <citation type="submission" date="2016-06" db="EMBL/GenBank/DDBJ databases">
        <title>Simultaneous identification of Haemophilus influenzae and Haemophilus haemolyticus using TaqMan real-time PCR.</title>
        <authorList>
            <person name="Price E.P."/>
            <person name="Sarovich D.S."/>
            <person name="Harris T."/>
            <person name="Spargo J.C."/>
            <person name="Nosworthy E."/>
            <person name="Beissbarth J."/>
            <person name="Smith-Vaughan H."/>
        </authorList>
    </citation>
    <scope>NUCLEOTIDE SEQUENCE [LARGE SCALE GENOMIC DNA]</scope>
    <source>
        <strain evidence="2 3">ATCC 7901</strain>
    </source>
</reference>
<dbReference type="AlphaFoldDB" id="A0AAP7GZ31"/>
<dbReference type="Pfam" id="PF13503">
    <property type="entry name" value="DUF4123"/>
    <property type="match status" value="1"/>
</dbReference>